<dbReference type="EMBL" id="ADNS01000003">
    <property type="protein sequence ID" value="EFG82213.1"/>
    <property type="molecule type" value="Genomic_DNA"/>
</dbReference>
<dbReference type="Proteomes" id="UP000006015">
    <property type="component" value="Unassembled WGS sequence"/>
</dbReference>
<feature type="region of interest" description="Disordered" evidence="1">
    <location>
        <begin position="1"/>
        <end position="26"/>
    </location>
</feature>
<evidence type="ECO:0000256" key="1">
    <source>
        <dbReference type="SAM" id="MobiDB-lite"/>
    </source>
</evidence>
<name>A0ABP2IFB4_CORAM</name>
<accession>A0ABP2IFB4</accession>
<organism evidence="2 3">
    <name type="scientific">Corynebacterium ammoniagenes DSM 20306</name>
    <dbReference type="NCBI Taxonomy" id="649754"/>
    <lineage>
        <taxon>Bacteria</taxon>
        <taxon>Bacillati</taxon>
        <taxon>Actinomycetota</taxon>
        <taxon>Actinomycetes</taxon>
        <taxon>Mycobacteriales</taxon>
        <taxon>Corynebacteriaceae</taxon>
        <taxon>Corynebacterium</taxon>
    </lineage>
</organism>
<evidence type="ECO:0000313" key="2">
    <source>
        <dbReference type="EMBL" id="EFG82213.1"/>
    </source>
</evidence>
<comment type="caution">
    <text evidence="2">The sequence shown here is derived from an EMBL/GenBank/DDBJ whole genome shotgun (WGS) entry which is preliminary data.</text>
</comment>
<reference evidence="2 3" key="1">
    <citation type="submission" date="2010-04" db="EMBL/GenBank/DDBJ databases">
        <authorList>
            <person name="Weinstock G."/>
            <person name="Sodergren E."/>
            <person name="Clifton S."/>
            <person name="Fulton L."/>
            <person name="Fulton B."/>
            <person name="Courtney L."/>
            <person name="Fronick C."/>
            <person name="Harrison M."/>
            <person name="Strong C."/>
            <person name="Farmer C."/>
            <person name="Delahaunty K."/>
            <person name="Markovic C."/>
            <person name="Hall O."/>
            <person name="Minx P."/>
            <person name="Tomlinson C."/>
            <person name="Mitreva M."/>
            <person name="Hou S."/>
            <person name="Wollam A."/>
            <person name="Pepin K.H."/>
            <person name="Johnson M."/>
            <person name="Bhonagiri V."/>
            <person name="Zhang X."/>
            <person name="Suruliraj S."/>
            <person name="Warren W."/>
            <person name="Chinwalla A."/>
            <person name="Mardis E.R."/>
            <person name="Wilson R.K."/>
        </authorList>
    </citation>
    <scope>NUCLEOTIDE SEQUENCE [LARGE SCALE GENOMIC DNA]</scope>
    <source>
        <strain evidence="2 3">DSM 20306</strain>
    </source>
</reference>
<evidence type="ECO:0000313" key="3">
    <source>
        <dbReference type="Proteomes" id="UP000006015"/>
    </source>
</evidence>
<keyword evidence="3" id="KW-1185">Reference proteome</keyword>
<sequence length="89" mass="9593">MGHQVDMALRKTQRSHPSAFEATGTSHQTNKSALKWIHFGLLATKGAHIVGIAYVGIPKICDAGDIHGMEDLHIALHPIEDAGKTNGRD</sequence>
<protein>
    <submittedName>
        <fullName evidence="2">Uncharacterized protein</fullName>
    </submittedName>
</protein>
<proteinExistence type="predicted"/>
<gene>
    <name evidence="2" type="ORF">HMPREF0281_00591</name>
</gene>